<dbReference type="Proteomes" id="UP001244295">
    <property type="component" value="Unassembled WGS sequence"/>
</dbReference>
<evidence type="ECO:0000313" key="1">
    <source>
        <dbReference type="EMBL" id="MDP9925584.1"/>
    </source>
</evidence>
<sequence>MRDENLLLERRQAELEDFYKGLLPVLVDFVDRLGIRPAHGVLNHAQRFVPHLETALCDLAPVDEDDRTWLLTRVAYFVGEFFVQKHEGCWYVCDVKGAKYFARYVVGRFPRVLNGGAMVDPFEVAQAFVDSARPRRLGDFLEEVETALMSNPPLH</sequence>
<reference evidence="1" key="1">
    <citation type="submission" date="2023-07" db="EMBL/GenBank/DDBJ databases">
        <title>Sorghum-associated microbial communities from plants grown in Nebraska, USA.</title>
        <authorList>
            <person name="Schachtman D."/>
        </authorList>
    </citation>
    <scope>NUCLEOTIDE SEQUENCE</scope>
    <source>
        <strain evidence="1">DS2795</strain>
    </source>
</reference>
<dbReference type="RefSeq" id="WP_307637804.1">
    <property type="nucleotide sequence ID" value="NZ_JAUSRR010000008.1"/>
</dbReference>
<dbReference type="EMBL" id="JAUSRR010000008">
    <property type="protein sequence ID" value="MDP9925584.1"/>
    <property type="molecule type" value="Genomic_DNA"/>
</dbReference>
<organism evidence="1 2">
    <name type="scientific">Variovorax boronicumulans</name>
    <dbReference type="NCBI Taxonomy" id="436515"/>
    <lineage>
        <taxon>Bacteria</taxon>
        <taxon>Pseudomonadati</taxon>
        <taxon>Pseudomonadota</taxon>
        <taxon>Betaproteobacteria</taxon>
        <taxon>Burkholderiales</taxon>
        <taxon>Comamonadaceae</taxon>
        <taxon>Variovorax</taxon>
    </lineage>
</organism>
<name>A0AAW8E200_9BURK</name>
<evidence type="ECO:0000313" key="2">
    <source>
        <dbReference type="Proteomes" id="UP001244295"/>
    </source>
</evidence>
<comment type="caution">
    <text evidence="1">The sequence shown here is derived from an EMBL/GenBank/DDBJ whole genome shotgun (WGS) entry which is preliminary data.</text>
</comment>
<accession>A0AAW8E200</accession>
<dbReference type="AlphaFoldDB" id="A0AAW8E200"/>
<protein>
    <submittedName>
        <fullName evidence="1">Uncharacterized protein</fullName>
    </submittedName>
</protein>
<proteinExistence type="predicted"/>
<gene>
    <name evidence="1" type="ORF">J2W25_004627</name>
</gene>